<gene>
    <name evidence="6" type="ORF">UFOPK1773_00822</name>
    <name evidence="7" type="ORF">UFOPK2288_00135</name>
    <name evidence="8" type="ORF">UFOPK2589_00009</name>
    <name evidence="9" type="ORF">UFOPK2931_00134</name>
    <name evidence="10" type="ORF">UFOPK3056_00221</name>
    <name evidence="11" type="ORF">UFOPK3287_00370</name>
    <name evidence="12" type="ORF">UFOPK3558_00040</name>
    <name evidence="13" type="ORF">UFOPK4372_00422</name>
</gene>
<dbReference type="EMBL" id="CAFAAR010000009">
    <property type="protein sequence ID" value="CAB4796582.1"/>
    <property type="molecule type" value="Genomic_DNA"/>
</dbReference>
<evidence type="ECO:0000256" key="1">
    <source>
        <dbReference type="ARBA" id="ARBA00004141"/>
    </source>
</evidence>
<keyword evidence="4 5" id="KW-0472">Membrane</keyword>
<evidence type="ECO:0000313" key="10">
    <source>
        <dbReference type="EMBL" id="CAB4796582.1"/>
    </source>
</evidence>
<dbReference type="Pfam" id="PF01925">
    <property type="entry name" value="TauE"/>
    <property type="match status" value="1"/>
</dbReference>
<feature type="transmembrane region" description="Helical" evidence="5">
    <location>
        <begin position="42"/>
        <end position="61"/>
    </location>
</feature>
<protein>
    <submittedName>
        <fullName evidence="7">Unannotated protein</fullName>
    </submittedName>
</protein>
<dbReference type="PANTHER" id="PTHR43701:SF2">
    <property type="entry name" value="MEMBRANE TRANSPORTER PROTEIN YJNA-RELATED"/>
    <property type="match status" value="1"/>
</dbReference>
<dbReference type="EMBL" id="CAEZXT010000001">
    <property type="protein sequence ID" value="CAB4687000.1"/>
    <property type="molecule type" value="Genomic_DNA"/>
</dbReference>
<sequence length="251" mass="26607">MEILGALLAGAFIGSVLGFVGAGGAMLSVPILIYFFSFTPHHASTAALAIVFASATAGVIPKFKKREVLIREGLTIWLLGMVANIGGSWISRFISDSALLFGFSLVLIGAATSMWLRPPQQEEEKKVPLFLLILFSLAIGLMTGLFGVGGGFLAIPILVKFFKTPLAKATGTSLLIISLNCLTAFLAHASSWSGISWHVPIFIALAAVTISALASHFSAKIAPLVLRRSFSIVLFSIAAFTLIHTFLLNNS</sequence>
<dbReference type="PANTHER" id="PTHR43701">
    <property type="entry name" value="MEMBRANE TRANSPORTER PROTEIN MJ0441-RELATED"/>
    <property type="match status" value="1"/>
</dbReference>
<dbReference type="InterPro" id="IPR051598">
    <property type="entry name" value="TSUP/Inactive_protease-like"/>
</dbReference>
<evidence type="ECO:0000313" key="7">
    <source>
        <dbReference type="EMBL" id="CAB4656355.1"/>
    </source>
</evidence>
<dbReference type="InterPro" id="IPR002781">
    <property type="entry name" value="TM_pro_TauE-like"/>
</dbReference>
<reference evidence="7" key="1">
    <citation type="submission" date="2020-05" db="EMBL/GenBank/DDBJ databases">
        <authorList>
            <person name="Chiriac C."/>
            <person name="Salcher M."/>
            <person name="Ghai R."/>
            <person name="Kavagutti S V."/>
        </authorList>
    </citation>
    <scope>NUCLEOTIDE SEQUENCE</scope>
</reference>
<feature type="transmembrane region" description="Helical" evidence="5">
    <location>
        <begin position="7"/>
        <end position="36"/>
    </location>
</feature>
<evidence type="ECO:0000256" key="3">
    <source>
        <dbReference type="ARBA" id="ARBA00022989"/>
    </source>
</evidence>
<dbReference type="EMBL" id="CAFBQZ010000019">
    <property type="protein sequence ID" value="CAB5071344.1"/>
    <property type="molecule type" value="Genomic_DNA"/>
</dbReference>
<evidence type="ECO:0000313" key="6">
    <source>
        <dbReference type="EMBL" id="CAB4590735.1"/>
    </source>
</evidence>
<keyword evidence="2 5" id="KW-0812">Transmembrane</keyword>
<feature type="transmembrane region" description="Helical" evidence="5">
    <location>
        <begin position="229"/>
        <end position="248"/>
    </location>
</feature>
<evidence type="ECO:0000313" key="13">
    <source>
        <dbReference type="EMBL" id="CAB5071344.1"/>
    </source>
</evidence>
<dbReference type="EMBL" id="CAFBMI010000002">
    <property type="protein sequence ID" value="CAB4890635.1"/>
    <property type="molecule type" value="Genomic_DNA"/>
</dbReference>
<comment type="subcellular location">
    <subcellularLocation>
        <location evidence="1">Membrane</location>
        <topology evidence="1">Multi-pass membrane protein</topology>
    </subcellularLocation>
</comment>
<evidence type="ECO:0000313" key="11">
    <source>
        <dbReference type="EMBL" id="CAB4848678.1"/>
    </source>
</evidence>
<dbReference type="EMBL" id="CAEZZZ010000003">
    <property type="protein sequence ID" value="CAB4770819.1"/>
    <property type="molecule type" value="Genomic_DNA"/>
</dbReference>
<dbReference type="EMBL" id="CAEZWS010000004">
    <property type="protein sequence ID" value="CAB4656355.1"/>
    <property type="molecule type" value="Genomic_DNA"/>
</dbReference>
<feature type="transmembrane region" description="Helical" evidence="5">
    <location>
        <begin position="73"/>
        <end position="91"/>
    </location>
</feature>
<proteinExistence type="predicted"/>
<feature type="transmembrane region" description="Helical" evidence="5">
    <location>
        <begin position="97"/>
        <end position="117"/>
    </location>
</feature>
<evidence type="ECO:0000256" key="2">
    <source>
        <dbReference type="ARBA" id="ARBA00022692"/>
    </source>
</evidence>
<accession>A0A6J6L7V6</accession>
<evidence type="ECO:0000256" key="4">
    <source>
        <dbReference type="ARBA" id="ARBA00023136"/>
    </source>
</evidence>
<feature type="transmembrane region" description="Helical" evidence="5">
    <location>
        <begin position="199"/>
        <end position="217"/>
    </location>
</feature>
<dbReference type="EMBL" id="CAFBJH010000013">
    <property type="protein sequence ID" value="CAB4848678.1"/>
    <property type="molecule type" value="Genomic_DNA"/>
</dbReference>
<dbReference type="AlphaFoldDB" id="A0A6J6L7V6"/>
<dbReference type="EMBL" id="CAEZUA010000050">
    <property type="protein sequence ID" value="CAB4590735.1"/>
    <property type="molecule type" value="Genomic_DNA"/>
</dbReference>
<evidence type="ECO:0000256" key="5">
    <source>
        <dbReference type="SAM" id="Phobius"/>
    </source>
</evidence>
<feature type="transmembrane region" description="Helical" evidence="5">
    <location>
        <begin position="129"/>
        <end position="159"/>
    </location>
</feature>
<evidence type="ECO:0000313" key="12">
    <source>
        <dbReference type="EMBL" id="CAB4890635.1"/>
    </source>
</evidence>
<evidence type="ECO:0000313" key="9">
    <source>
        <dbReference type="EMBL" id="CAB4770819.1"/>
    </source>
</evidence>
<evidence type="ECO:0000313" key="8">
    <source>
        <dbReference type="EMBL" id="CAB4687000.1"/>
    </source>
</evidence>
<dbReference type="GO" id="GO:0016020">
    <property type="term" value="C:membrane"/>
    <property type="evidence" value="ECO:0007669"/>
    <property type="project" value="UniProtKB-SubCell"/>
</dbReference>
<name>A0A6J6L7V6_9ZZZZ</name>
<organism evidence="7">
    <name type="scientific">freshwater metagenome</name>
    <dbReference type="NCBI Taxonomy" id="449393"/>
    <lineage>
        <taxon>unclassified sequences</taxon>
        <taxon>metagenomes</taxon>
        <taxon>ecological metagenomes</taxon>
    </lineage>
</organism>
<keyword evidence="3 5" id="KW-1133">Transmembrane helix</keyword>